<accession>A0A6A9V286</accession>
<feature type="compositionally biased region" description="Low complexity" evidence="1">
    <location>
        <begin position="33"/>
        <end position="66"/>
    </location>
</feature>
<name>A0A6A9V286_9ACTN</name>
<evidence type="ECO:0000256" key="1">
    <source>
        <dbReference type="SAM" id="MobiDB-lite"/>
    </source>
</evidence>
<proteinExistence type="predicted"/>
<reference evidence="3 4" key="1">
    <citation type="submission" date="2019-12" db="EMBL/GenBank/DDBJ databases">
        <title>Auraticoccus cholistani sp. nov., an actinomycete isolated from soil of Cholistan desert.</title>
        <authorList>
            <person name="Cheema M.T."/>
        </authorList>
    </citation>
    <scope>NUCLEOTIDE SEQUENCE [LARGE SCALE GENOMIC DNA]</scope>
    <source>
        <strain evidence="3 4">F435</strain>
    </source>
</reference>
<evidence type="ECO:0008006" key="5">
    <source>
        <dbReference type="Google" id="ProtNLM"/>
    </source>
</evidence>
<protein>
    <recommendedName>
        <fullName evidence="5">Sensor domain-containing protein</fullName>
    </recommendedName>
</protein>
<dbReference type="EMBL" id="WPCU01000010">
    <property type="protein sequence ID" value="MVA77746.1"/>
    <property type="molecule type" value="Genomic_DNA"/>
</dbReference>
<dbReference type="RefSeq" id="WP_156611957.1">
    <property type="nucleotide sequence ID" value="NZ_WPCU01000010.1"/>
</dbReference>
<dbReference type="Proteomes" id="UP000435304">
    <property type="component" value="Unassembled WGS sequence"/>
</dbReference>
<evidence type="ECO:0000313" key="3">
    <source>
        <dbReference type="EMBL" id="MVA77746.1"/>
    </source>
</evidence>
<feature type="signal peptide" evidence="2">
    <location>
        <begin position="1"/>
        <end position="24"/>
    </location>
</feature>
<sequence length="253" mass="26242">MRVRTGTPAAVVLLLVLSGCSAGTQPGVPTPEPTVATTAPGTATPATAGGSPQATTTPAETPTASSPDREPPPRPTAPAPSTAGDLDQDDLPREVLGFTAEERPPSEGEYVPNGTWTHAVDPAQAAWEALPRCGATPAEEVVPEHALAATYLDEAGRPGNGLLMSFADADTAGRYARGYRELLQGCPNEGAAPLVVEPVAEDGSWYAGRRGCGPERWSELVLQREAEVLLLIVQDDGTADADELTELATDLTR</sequence>
<gene>
    <name evidence="3" type="ORF">GC722_17250</name>
</gene>
<dbReference type="AlphaFoldDB" id="A0A6A9V286"/>
<evidence type="ECO:0000313" key="4">
    <source>
        <dbReference type="Proteomes" id="UP000435304"/>
    </source>
</evidence>
<dbReference type="PROSITE" id="PS51257">
    <property type="entry name" value="PROKAR_LIPOPROTEIN"/>
    <property type="match status" value="1"/>
</dbReference>
<keyword evidence="4" id="KW-1185">Reference proteome</keyword>
<keyword evidence="2" id="KW-0732">Signal</keyword>
<feature type="region of interest" description="Disordered" evidence="1">
    <location>
        <begin position="24"/>
        <end position="90"/>
    </location>
</feature>
<comment type="caution">
    <text evidence="3">The sequence shown here is derived from an EMBL/GenBank/DDBJ whole genome shotgun (WGS) entry which is preliminary data.</text>
</comment>
<evidence type="ECO:0000256" key="2">
    <source>
        <dbReference type="SAM" id="SignalP"/>
    </source>
</evidence>
<organism evidence="3 4">
    <name type="scientific">Auraticoccus cholistanensis</name>
    <dbReference type="NCBI Taxonomy" id="2656650"/>
    <lineage>
        <taxon>Bacteria</taxon>
        <taxon>Bacillati</taxon>
        <taxon>Actinomycetota</taxon>
        <taxon>Actinomycetes</taxon>
        <taxon>Propionibacteriales</taxon>
        <taxon>Propionibacteriaceae</taxon>
        <taxon>Auraticoccus</taxon>
    </lineage>
</organism>
<feature type="chain" id="PRO_5038335022" description="Sensor domain-containing protein" evidence="2">
    <location>
        <begin position="25"/>
        <end position="253"/>
    </location>
</feature>